<sequence length="128" mass="14342">MTKYTDAAIKTVMRCQGSLTPDIKAEWREVIKELQAYDEVCPRCAFIGLCEEGMVKGIKPGRYGLRKNNKNKAYAIAAANMILSGHASDKKVIWRKITETEIQAHDQVNIVIALHNNGLLQEVPKTDL</sequence>
<dbReference type="Pfam" id="PF22399">
    <property type="entry name" value="DUF6979"/>
    <property type="match status" value="1"/>
</dbReference>
<dbReference type="InterPro" id="IPR053917">
    <property type="entry name" value="DUF6979"/>
</dbReference>
<accession>A0ABS6DHF8</accession>
<organism evidence="1 2">
    <name type="scientific">Cedecea davisae</name>
    <dbReference type="NCBI Taxonomy" id="158484"/>
    <lineage>
        <taxon>Bacteria</taxon>
        <taxon>Pseudomonadati</taxon>
        <taxon>Pseudomonadota</taxon>
        <taxon>Gammaproteobacteria</taxon>
        <taxon>Enterobacterales</taxon>
        <taxon>Enterobacteriaceae</taxon>
        <taxon>Cedecea</taxon>
    </lineage>
</organism>
<comment type="caution">
    <text evidence="1">The sequence shown here is derived from an EMBL/GenBank/DDBJ whole genome shotgun (WGS) entry which is preliminary data.</text>
</comment>
<name>A0ABS6DHF8_9ENTR</name>
<gene>
    <name evidence="1" type="ORF">KC222_11340</name>
</gene>
<evidence type="ECO:0000313" key="1">
    <source>
        <dbReference type="EMBL" id="MBU4682607.1"/>
    </source>
</evidence>
<proteinExistence type="predicted"/>
<dbReference type="RefSeq" id="WP_216375811.1">
    <property type="nucleotide sequence ID" value="NZ_JAGRYT010000022.1"/>
</dbReference>
<dbReference type="Proteomes" id="UP000686327">
    <property type="component" value="Unassembled WGS sequence"/>
</dbReference>
<protein>
    <submittedName>
        <fullName evidence="1">Uncharacterized protein</fullName>
    </submittedName>
</protein>
<dbReference type="EMBL" id="JAGRYU010000019">
    <property type="protein sequence ID" value="MBU4682607.1"/>
    <property type="molecule type" value="Genomic_DNA"/>
</dbReference>
<keyword evidence="2" id="KW-1185">Reference proteome</keyword>
<evidence type="ECO:0000313" key="2">
    <source>
        <dbReference type="Proteomes" id="UP000686327"/>
    </source>
</evidence>
<reference evidence="2" key="1">
    <citation type="submission" date="2023-07" db="EMBL/GenBank/DDBJ databases">
        <title>Cedecea davisae an AmpC producer and its therapeutic implications.</title>
        <authorList>
            <person name="Notter J."/>
        </authorList>
    </citation>
    <scope>NUCLEOTIDE SEQUENCE [LARGE SCALE GENOMIC DNA]</scope>
    <source>
        <strain evidence="2">1</strain>
    </source>
</reference>